<dbReference type="AlphaFoldDB" id="I6ZQI8"/>
<feature type="domain" description="4Fe-4S ferredoxin-type" evidence="8">
    <location>
        <begin position="256"/>
        <end position="286"/>
    </location>
</feature>
<evidence type="ECO:0000256" key="4">
    <source>
        <dbReference type="ARBA" id="ARBA00023004"/>
    </source>
</evidence>
<evidence type="ECO:0000256" key="5">
    <source>
        <dbReference type="ARBA" id="ARBA00023014"/>
    </source>
</evidence>
<dbReference type="Pfam" id="PF13237">
    <property type="entry name" value="Fer4_10"/>
    <property type="match status" value="1"/>
</dbReference>
<dbReference type="GO" id="GO:0005886">
    <property type="term" value="C:plasma membrane"/>
    <property type="evidence" value="ECO:0007669"/>
    <property type="project" value="UniProtKB-SubCell"/>
</dbReference>
<feature type="transmembrane region" description="Helical" evidence="7">
    <location>
        <begin position="174"/>
        <end position="197"/>
    </location>
</feature>
<dbReference type="Gene3D" id="3.30.70.20">
    <property type="match status" value="1"/>
</dbReference>
<proteinExistence type="predicted"/>
<reference evidence="9 10" key="1">
    <citation type="journal article" date="2013" name="PLoS ONE">
        <title>Genomic analysis of Melioribacter roseus, facultatively anaerobic organotrophic bacterium representing a novel deep lineage within Bacteriodetes/Chlorobi group.</title>
        <authorList>
            <person name="Kadnikov V.V."/>
            <person name="Mardanov A.V."/>
            <person name="Podosokorskaya O.A."/>
            <person name="Gavrilov S.N."/>
            <person name="Kublanov I.V."/>
            <person name="Beletsky A.V."/>
            <person name="Bonch-Osmolovskaya E.A."/>
            <person name="Ravin N.V."/>
        </authorList>
    </citation>
    <scope>NUCLEOTIDE SEQUENCE [LARGE SCALE GENOMIC DNA]</scope>
    <source>
        <strain evidence="10">JCM 17771 / P3M-2</strain>
    </source>
</reference>
<dbReference type="InterPro" id="IPR017896">
    <property type="entry name" value="4Fe4S_Fe-S-bd"/>
</dbReference>
<evidence type="ECO:0000313" key="9">
    <source>
        <dbReference type="EMBL" id="AFN74339.1"/>
    </source>
</evidence>
<dbReference type="GO" id="GO:0051536">
    <property type="term" value="F:iron-sulfur cluster binding"/>
    <property type="evidence" value="ECO:0007669"/>
    <property type="project" value="UniProtKB-KW"/>
</dbReference>
<keyword evidence="7" id="KW-1133">Transmembrane helix</keyword>
<gene>
    <name evidence="9" type="ordered locus">MROS_1100</name>
</gene>
<feature type="transmembrane region" description="Helical" evidence="7">
    <location>
        <begin position="325"/>
        <end position="347"/>
    </location>
</feature>
<dbReference type="PANTHER" id="PTHR30224:SF4">
    <property type="entry name" value="ELECTRON TRANSPORT PROTEIN YCCM-RELATED"/>
    <property type="match status" value="1"/>
</dbReference>
<feature type="transmembrane region" description="Helical" evidence="7">
    <location>
        <begin position="44"/>
        <end position="65"/>
    </location>
</feature>
<feature type="domain" description="4Fe-4S ferredoxin-type" evidence="8">
    <location>
        <begin position="288"/>
        <end position="315"/>
    </location>
</feature>
<dbReference type="SUPFAM" id="SSF54862">
    <property type="entry name" value="4Fe-4S ferredoxins"/>
    <property type="match status" value="1"/>
</dbReference>
<feature type="transmembrane region" description="Helical" evidence="7">
    <location>
        <begin position="209"/>
        <end position="232"/>
    </location>
</feature>
<evidence type="ECO:0000313" key="10">
    <source>
        <dbReference type="Proteomes" id="UP000009011"/>
    </source>
</evidence>
<keyword evidence="4" id="KW-0408">Iron</keyword>
<feature type="transmembrane region" description="Helical" evidence="7">
    <location>
        <begin position="112"/>
        <end position="138"/>
    </location>
</feature>
<protein>
    <submittedName>
        <fullName evidence="9">Putative electron transport protein</fullName>
    </submittedName>
</protein>
<evidence type="ECO:0000256" key="2">
    <source>
        <dbReference type="ARBA" id="ARBA00022475"/>
    </source>
</evidence>
<keyword evidence="2" id="KW-1003">Cell membrane</keyword>
<keyword evidence="3" id="KW-0479">Metal-binding</keyword>
<dbReference type="GO" id="GO:0046872">
    <property type="term" value="F:metal ion binding"/>
    <property type="evidence" value="ECO:0007669"/>
    <property type="project" value="UniProtKB-KW"/>
</dbReference>
<name>I6ZQI8_MELRP</name>
<keyword evidence="7" id="KW-0812">Transmembrane</keyword>
<evidence type="ECO:0000256" key="7">
    <source>
        <dbReference type="SAM" id="Phobius"/>
    </source>
</evidence>
<dbReference type="InterPro" id="IPR052378">
    <property type="entry name" value="NosR_regulator"/>
</dbReference>
<dbReference type="PROSITE" id="PS00198">
    <property type="entry name" value="4FE4S_FER_1"/>
    <property type="match status" value="2"/>
</dbReference>
<sequence length="388" mass="43676">MTKGKTSYKFNIGIYSLFIKRKDCYEGKEKIIRNVEKAVQKYRFAVQVLFALLCIWIGVEFTVFVKSLEAGNPEMVSSRPAGVEGFLPISALMSVYYFFATGEIHPAHPAGFFIFLAIVGVSLVVGKSFCSWLCPIGFLSETIGDFGEKIWHKLFKKRIKLPRFIDYPLRSLKYLLLGFFVYAIFFSMTINALKAFLDGPYNLVADIKMYYFFANISRFSLTVIAVLFVLSIFIRNFWCRYLCPYGALLGLISFLSPLKIKREAKSCIDCGLCAKACPSFIKVDKVDTVRSDECSMCLSCVDACPVADTLYVQTKVTDKKISKKIVVLAVITTYIAITGIGILTGHWKNNISGKEYIILHEQIDNLGHPTSTADIEKLNKETETGVNK</sequence>
<keyword evidence="10" id="KW-1185">Reference proteome</keyword>
<evidence type="ECO:0000256" key="1">
    <source>
        <dbReference type="ARBA" id="ARBA00004236"/>
    </source>
</evidence>
<dbReference type="PATRIC" id="fig|1191523.3.peg.1164"/>
<dbReference type="RefSeq" id="WP_014855775.1">
    <property type="nucleotide sequence ID" value="NC_018178.1"/>
</dbReference>
<organism evidence="9 10">
    <name type="scientific">Melioribacter roseus (strain DSM 23840 / JCM 17771 / VKM B-2668 / P3M-2)</name>
    <dbReference type="NCBI Taxonomy" id="1191523"/>
    <lineage>
        <taxon>Bacteria</taxon>
        <taxon>Pseudomonadati</taxon>
        <taxon>Ignavibacteriota</taxon>
        <taxon>Ignavibacteria</taxon>
        <taxon>Ignavibacteriales</taxon>
        <taxon>Melioribacteraceae</taxon>
        <taxon>Melioribacter</taxon>
    </lineage>
</organism>
<dbReference type="PANTHER" id="PTHR30224">
    <property type="entry name" value="ELECTRON TRANSPORT PROTEIN"/>
    <property type="match status" value="1"/>
</dbReference>
<dbReference type="EMBL" id="CP003557">
    <property type="protein sequence ID" value="AFN74339.1"/>
    <property type="molecule type" value="Genomic_DNA"/>
</dbReference>
<accession>I6ZQI8</accession>
<dbReference type="Pfam" id="PF12801">
    <property type="entry name" value="Fer4_5"/>
    <property type="match status" value="1"/>
</dbReference>
<dbReference type="KEGG" id="mro:MROS_1100"/>
<dbReference type="InterPro" id="IPR017900">
    <property type="entry name" value="4Fe4S_Fe_S_CS"/>
</dbReference>
<evidence type="ECO:0000256" key="3">
    <source>
        <dbReference type="ARBA" id="ARBA00022723"/>
    </source>
</evidence>
<dbReference type="Proteomes" id="UP000009011">
    <property type="component" value="Chromosome"/>
</dbReference>
<keyword evidence="5" id="KW-0411">Iron-sulfur</keyword>
<dbReference type="PROSITE" id="PS51379">
    <property type="entry name" value="4FE4S_FER_2"/>
    <property type="match status" value="2"/>
</dbReference>
<evidence type="ECO:0000256" key="6">
    <source>
        <dbReference type="ARBA" id="ARBA00023136"/>
    </source>
</evidence>
<comment type="subcellular location">
    <subcellularLocation>
        <location evidence="1">Cell membrane</location>
    </subcellularLocation>
</comment>
<keyword evidence="6 7" id="KW-0472">Membrane</keyword>
<evidence type="ECO:0000259" key="8">
    <source>
        <dbReference type="PROSITE" id="PS51379"/>
    </source>
</evidence>
<dbReference type="HOGENOM" id="CLU_033147_0_0_10"/>
<dbReference type="eggNOG" id="COG0348">
    <property type="taxonomic scope" value="Bacteria"/>
</dbReference>
<dbReference type="STRING" id="1191523.MROS_1100"/>